<dbReference type="Proteomes" id="UP001165667">
    <property type="component" value="Unassembled WGS sequence"/>
</dbReference>
<dbReference type="PANTHER" id="PTHR21015">
    <property type="entry name" value="UDP-N-ACETYLGLUCOSAMINE--N-ACETYLMURAMYL-(PENTAPEPTIDE) PYROPHOSPHORYL-UNDECAPRENOL N-ACETYLGLUCOSAMINE TRANSFERASE 1"/>
    <property type="match status" value="1"/>
</dbReference>
<dbReference type="SUPFAM" id="SSF53756">
    <property type="entry name" value="UDP-Glycosyltransferase/glycogen phosphorylase"/>
    <property type="match status" value="1"/>
</dbReference>
<evidence type="ECO:0000313" key="2">
    <source>
        <dbReference type="EMBL" id="MCW6510585.1"/>
    </source>
</evidence>
<dbReference type="EMBL" id="JAMOIM010000016">
    <property type="protein sequence ID" value="MCW6510585.1"/>
    <property type="molecule type" value="Genomic_DNA"/>
</dbReference>
<dbReference type="GO" id="GO:0016758">
    <property type="term" value="F:hexosyltransferase activity"/>
    <property type="evidence" value="ECO:0007669"/>
    <property type="project" value="InterPro"/>
</dbReference>
<name>A0AA41Z5B6_9HYPH</name>
<sequence>MLEPHRETPRVVFYVQHLLGVGHLARAFRIAAALDEDGWSVDVLAGGVVPAGLDAGRATIVQLPPVSAGAAGMSALVHPDGRPFDADAQHARRDLLLAHVARCRPDVLLIEAFPFGRRQMRFELLPLLEAAKAQDTPPLIASSVRDIVQENRRPERIDETLDLIESYFDLVLVHGDPSFVRLDRSFPAAGTFAAKMAYTGLVAPKPPNVALGAHGRFDVVVSVGGGAVGESLLRAGLGARPLTRLAGRPWLFLTGPNLPAARRHEVERAAGAGVTVAPFASDLAAVLSTAAVSVSQAGYNTVADILVAGCRAVLVPYGANGETEQTVRAELLVQRKRAVIVEESALSPVRLAQAIDQALETSVDRPILDVEGARHTSDILRRAIRAR</sequence>
<protein>
    <submittedName>
        <fullName evidence="2">Glycosyl transferase</fullName>
    </submittedName>
</protein>
<dbReference type="Pfam" id="PF04101">
    <property type="entry name" value="Glyco_tran_28_C"/>
    <property type="match status" value="1"/>
</dbReference>
<dbReference type="PANTHER" id="PTHR21015:SF28">
    <property type="entry name" value="SLL1722 PROTEIN"/>
    <property type="match status" value="1"/>
</dbReference>
<feature type="domain" description="Glycosyl transferase family 28 C-terminal" evidence="1">
    <location>
        <begin position="232"/>
        <end position="360"/>
    </location>
</feature>
<reference evidence="2" key="1">
    <citation type="submission" date="2022-05" db="EMBL/GenBank/DDBJ databases">
        <authorList>
            <person name="Pankratov T."/>
        </authorList>
    </citation>
    <scope>NUCLEOTIDE SEQUENCE</scope>
    <source>
        <strain evidence="2">BP6-180914</strain>
    </source>
</reference>
<dbReference type="InterPro" id="IPR007235">
    <property type="entry name" value="Glyco_trans_28_C"/>
</dbReference>
<keyword evidence="2" id="KW-0808">Transferase</keyword>
<accession>A0AA41Z5B6</accession>
<gene>
    <name evidence="2" type="ORF">M8523_21430</name>
</gene>
<dbReference type="Gene3D" id="3.40.50.2000">
    <property type="entry name" value="Glycogen Phosphorylase B"/>
    <property type="match status" value="1"/>
</dbReference>
<proteinExistence type="predicted"/>
<dbReference type="AlphaFoldDB" id="A0AA41Z5B6"/>
<dbReference type="RefSeq" id="WP_282586957.1">
    <property type="nucleotide sequence ID" value="NZ_JAMOIM010000016.1"/>
</dbReference>
<evidence type="ECO:0000313" key="3">
    <source>
        <dbReference type="Proteomes" id="UP001165667"/>
    </source>
</evidence>
<comment type="caution">
    <text evidence="2">The sequence shown here is derived from an EMBL/GenBank/DDBJ whole genome shotgun (WGS) entry which is preliminary data.</text>
</comment>
<evidence type="ECO:0000259" key="1">
    <source>
        <dbReference type="Pfam" id="PF04101"/>
    </source>
</evidence>
<keyword evidence="3" id="KW-1185">Reference proteome</keyword>
<organism evidence="2 3">
    <name type="scientific">Lichenifustis flavocetrariae</name>
    <dbReference type="NCBI Taxonomy" id="2949735"/>
    <lineage>
        <taxon>Bacteria</taxon>
        <taxon>Pseudomonadati</taxon>
        <taxon>Pseudomonadota</taxon>
        <taxon>Alphaproteobacteria</taxon>
        <taxon>Hyphomicrobiales</taxon>
        <taxon>Lichenihabitantaceae</taxon>
        <taxon>Lichenifustis</taxon>
    </lineage>
</organism>